<dbReference type="EMBL" id="JAFLCK010000049">
    <property type="protein sequence ID" value="MBN8662695.1"/>
    <property type="molecule type" value="Genomic_DNA"/>
</dbReference>
<dbReference type="Gene3D" id="3.60.10.10">
    <property type="entry name" value="Endonuclease/exonuclease/phosphatase"/>
    <property type="match status" value="1"/>
</dbReference>
<gene>
    <name evidence="2" type="ORF">J0M35_20170</name>
</gene>
<protein>
    <submittedName>
        <fullName evidence="2">Endonuclease/exonuclease/phosphatase family protein</fullName>
    </submittedName>
</protein>
<dbReference type="GO" id="GO:0006506">
    <property type="term" value="P:GPI anchor biosynthetic process"/>
    <property type="evidence" value="ECO:0007669"/>
    <property type="project" value="TreeGrafter"/>
</dbReference>
<name>A0A8J7TMZ7_9BACT</name>
<dbReference type="InterPro" id="IPR036691">
    <property type="entry name" value="Endo/exonu/phosph_ase_sf"/>
</dbReference>
<comment type="caution">
    <text evidence="2">The sequence shown here is derived from an EMBL/GenBank/DDBJ whole genome shotgun (WGS) entry which is preliminary data.</text>
</comment>
<proteinExistence type="predicted"/>
<evidence type="ECO:0000259" key="1">
    <source>
        <dbReference type="Pfam" id="PF03372"/>
    </source>
</evidence>
<dbReference type="PANTHER" id="PTHR14859:SF15">
    <property type="entry name" value="ENDONUCLEASE_EXONUCLEASE_PHOSPHATASE DOMAIN-CONTAINING PROTEIN"/>
    <property type="match status" value="1"/>
</dbReference>
<keyword evidence="2" id="KW-0540">Nuclease</keyword>
<accession>A0A8J7TMZ7</accession>
<organism evidence="2 3">
    <name type="scientific">Candidatus Obscuribacter phosphatis</name>
    <dbReference type="NCBI Taxonomy" id="1906157"/>
    <lineage>
        <taxon>Bacteria</taxon>
        <taxon>Bacillati</taxon>
        <taxon>Candidatus Melainabacteria</taxon>
        <taxon>Candidatus Obscuribacterales</taxon>
        <taxon>Candidatus Obscuribacteraceae</taxon>
        <taxon>Candidatus Obscuribacter</taxon>
    </lineage>
</organism>
<sequence length="252" mass="28537">MIHLFDIAPLYFGSRQDKSTETVRVLTINVNNWNKNYSGVRNLIERESPDIVCLQELTPEMGTELSSKLKSYPYRVIEASNGCFGIAIFSKMELLSIERLKLCPDDILTLSAFIDVHCTKLRLINTHPIAPLNDVYYGWRNQQLAALADLSIKTKEPVIVVGDLNLTYFSPFFKRLLKDGNLTDSEFGFGVQPSWSAQWWPLNAPFDCFLFRLPLDHVLFKGPITTQDRRLLEGIGSDHSPVLVTLGISAKD</sequence>
<evidence type="ECO:0000313" key="3">
    <source>
        <dbReference type="Proteomes" id="UP000664277"/>
    </source>
</evidence>
<dbReference type="PANTHER" id="PTHR14859">
    <property type="entry name" value="CALCOFLUOR WHITE HYPERSENSITIVE PROTEIN PRECURSOR"/>
    <property type="match status" value="1"/>
</dbReference>
<dbReference type="InterPro" id="IPR005135">
    <property type="entry name" value="Endo/exonuclease/phosphatase"/>
</dbReference>
<reference evidence="2" key="1">
    <citation type="submission" date="2021-02" db="EMBL/GenBank/DDBJ databases">
        <title>Genome-Resolved Metagenomics of a Microbial Community Performing Photosynthetic Biological Nutrient Removal.</title>
        <authorList>
            <person name="Mcdaniel E.A."/>
        </authorList>
    </citation>
    <scope>NUCLEOTIDE SEQUENCE</scope>
    <source>
        <strain evidence="2">UWPOB_OBS1</strain>
    </source>
</reference>
<feature type="domain" description="Endonuclease/exonuclease/phosphatase" evidence="1">
    <location>
        <begin position="26"/>
        <end position="239"/>
    </location>
</feature>
<dbReference type="InterPro" id="IPR051916">
    <property type="entry name" value="GPI-anchor_lipid_remodeler"/>
</dbReference>
<evidence type="ECO:0000313" key="2">
    <source>
        <dbReference type="EMBL" id="MBN8662695.1"/>
    </source>
</evidence>
<keyword evidence="2" id="KW-0378">Hydrolase</keyword>
<dbReference type="SUPFAM" id="SSF56219">
    <property type="entry name" value="DNase I-like"/>
    <property type="match status" value="1"/>
</dbReference>
<dbReference type="Pfam" id="PF03372">
    <property type="entry name" value="Exo_endo_phos"/>
    <property type="match status" value="1"/>
</dbReference>
<dbReference type="Proteomes" id="UP000664277">
    <property type="component" value="Unassembled WGS sequence"/>
</dbReference>
<dbReference type="AlphaFoldDB" id="A0A8J7TMZ7"/>
<dbReference type="GO" id="GO:0016020">
    <property type="term" value="C:membrane"/>
    <property type="evidence" value="ECO:0007669"/>
    <property type="project" value="GOC"/>
</dbReference>
<keyword evidence="2" id="KW-0255">Endonuclease</keyword>
<dbReference type="GO" id="GO:0004519">
    <property type="term" value="F:endonuclease activity"/>
    <property type="evidence" value="ECO:0007669"/>
    <property type="project" value="UniProtKB-KW"/>
</dbReference>